<protein>
    <submittedName>
        <fullName evidence="2">DUF1772 domain-containing protein</fullName>
    </submittedName>
</protein>
<evidence type="ECO:0000313" key="2">
    <source>
        <dbReference type="EMBL" id="THV57791.1"/>
    </source>
</evidence>
<feature type="transmembrane region" description="Helical" evidence="1">
    <location>
        <begin position="54"/>
        <end position="76"/>
    </location>
</feature>
<dbReference type="InterPro" id="IPR013901">
    <property type="entry name" value="Anthrone_oxy"/>
</dbReference>
<dbReference type="EMBL" id="SNTZ01000011">
    <property type="protein sequence ID" value="THV57791.1"/>
    <property type="molecule type" value="Genomic_DNA"/>
</dbReference>
<name>A0A4S8RJK8_9FLAO</name>
<feature type="transmembrane region" description="Helical" evidence="1">
    <location>
        <begin position="146"/>
        <end position="163"/>
    </location>
</feature>
<dbReference type="OrthoDB" id="772592at2"/>
<feature type="transmembrane region" description="Helical" evidence="1">
    <location>
        <begin position="83"/>
        <end position="105"/>
    </location>
</feature>
<sequence>MEIKFKLIVLMLGILFTGLTAGLCFTWSNAITPGIGRLDDLSFLQSFQAMNRSIINRSFLIVFFSPIVFLSINAYLHENAHPITFWSFLIAAILFFVGIGLVTIFKNVPLNEMLDKTVLENLSTIELKDLRTKFEKPWNKWHIKRTIASFISFALLLIGLIYTKL</sequence>
<dbReference type="RefSeq" id="WP_136567280.1">
    <property type="nucleotide sequence ID" value="NZ_SNTZ01000011.1"/>
</dbReference>
<evidence type="ECO:0000256" key="1">
    <source>
        <dbReference type="SAM" id="Phobius"/>
    </source>
</evidence>
<comment type="caution">
    <text evidence="2">The sequence shown here is derived from an EMBL/GenBank/DDBJ whole genome shotgun (WGS) entry which is preliminary data.</text>
</comment>
<keyword evidence="3" id="KW-1185">Reference proteome</keyword>
<dbReference type="Proteomes" id="UP000310406">
    <property type="component" value="Unassembled WGS sequence"/>
</dbReference>
<organism evidence="2 3">
    <name type="scientific">Flagellimonas alvinocaridis</name>
    <dbReference type="NCBI Taxonomy" id="2530200"/>
    <lineage>
        <taxon>Bacteria</taxon>
        <taxon>Pseudomonadati</taxon>
        <taxon>Bacteroidota</taxon>
        <taxon>Flavobacteriia</taxon>
        <taxon>Flavobacteriales</taxon>
        <taxon>Flavobacteriaceae</taxon>
        <taxon>Flagellimonas</taxon>
    </lineage>
</organism>
<evidence type="ECO:0000313" key="3">
    <source>
        <dbReference type="Proteomes" id="UP000310406"/>
    </source>
</evidence>
<keyword evidence="1" id="KW-1133">Transmembrane helix</keyword>
<gene>
    <name evidence="2" type="ORF">EZV76_14455</name>
</gene>
<accession>A0A4S8RJK8</accession>
<keyword evidence="1" id="KW-0812">Transmembrane</keyword>
<dbReference type="Pfam" id="PF08592">
    <property type="entry name" value="Anthrone_oxy"/>
    <property type="match status" value="1"/>
</dbReference>
<proteinExistence type="predicted"/>
<reference evidence="2 3" key="1">
    <citation type="submission" date="2019-03" db="EMBL/GenBank/DDBJ databases">
        <title>Muricauda SCR12 sp.nov, a marine bacterium isolated from Pacific Ocean:the Okinawa trough.</title>
        <authorList>
            <person name="Liu L."/>
        </authorList>
    </citation>
    <scope>NUCLEOTIDE SEQUENCE [LARGE SCALE GENOMIC DNA]</scope>
    <source>
        <strain evidence="2 3">SCR12</strain>
    </source>
</reference>
<dbReference type="AlphaFoldDB" id="A0A4S8RJK8"/>
<keyword evidence="1" id="KW-0472">Membrane</keyword>